<comment type="caution">
    <text evidence="2">The sequence shown here is derived from an EMBL/GenBank/DDBJ whole genome shotgun (WGS) entry which is preliminary data.</text>
</comment>
<organism evidence="2 3">
    <name type="scientific">Methylophilus flavus</name>
    <dbReference type="NCBI Taxonomy" id="640084"/>
    <lineage>
        <taxon>Bacteria</taxon>
        <taxon>Pseudomonadati</taxon>
        <taxon>Pseudomonadota</taxon>
        <taxon>Betaproteobacteria</taxon>
        <taxon>Nitrosomonadales</taxon>
        <taxon>Methylophilaceae</taxon>
        <taxon>Methylophilus</taxon>
    </lineage>
</organism>
<proteinExistence type="predicted"/>
<evidence type="ECO:0000259" key="1">
    <source>
        <dbReference type="Pfam" id="PF01882"/>
    </source>
</evidence>
<dbReference type="InterPro" id="IPR036465">
    <property type="entry name" value="vWFA_dom_sf"/>
</dbReference>
<accession>A0ABW3PAT9</accession>
<dbReference type="PANTHER" id="PTHR33608">
    <property type="entry name" value="BLL2464 PROTEIN"/>
    <property type="match status" value="1"/>
</dbReference>
<keyword evidence="3" id="KW-1185">Reference proteome</keyword>
<dbReference type="InterPro" id="IPR002881">
    <property type="entry name" value="DUF58"/>
</dbReference>
<sequence length="302" mass="34631">MIRSFIKKADKQPSELHEDDSYARPFEYVIGWKSDSIQLGDHAGTQRGLGSDYRGTVNLVDYPDARRMDIRQTIRDPFEQVQVRQFNQDSTTPIYAVCDLSSSMQFRGRMRKLDIAIEIATAVANSASHAGDLFGFIGYNQQVIEDFTLPLSRNLHQSKAAIALLQDYQHLRIGVEGVTDVPNFLGQTRALVFWISDFHMPLNVIEKTLLAMSAHKVIPIVLWDDEEYKKLPKFGFGTMIDLETGLNRTLFFRSEVKAKFLDAFNARRHALEALFLRFDSPALFMHGDYRPELLTHYFEQAM</sequence>
<evidence type="ECO:0000313" key="2">
    <source>
        <dbReference type="EMBL" id="MFD1122677.1"/>
    </source>
</evidence>
<protein>
    <submittedName>
        <fullName evidence="2">DUF58 domain-containing protein</fullName>
    </submittedName>
</protein>
<dbReference type="Pfam" id="PF01882">
    <property type="entry name" value="DUF58"/>
    <property type="match status" value="1"/>
</dbReference>
<dbReference type="EMBL" id="JBHTLN010000001">
    <property type="protein sequence ID" value="MFD1122677.1"/>
    <property type="molecule type" value="Genomic_DNA"/>
</dbReference>
<dbReference type="RefSeq" id="WP_379033453.1">
    <property type="nucleotide sequence ID" value="NZ_JBHTLN010000001.1"/>
</dbReference>
<dbReference type="SUPFAM" id="SSF53300">
    <property type="entry name" value="vWA-like"/>
    <property type="match status" value="1"/>
</dbReference>
<reference evidence="3" key="1">
    <citation type="journal article" date="2019" name="Int. J. Syst. Evol. Microbiol.">
        <title>The Global Catalogue of Microorganisms (GCM) 10K type strain sequencing project: providing services to taxonomists for standard genome sequencing and annotation.</title>
        <authorList>
            <consortium name="The Broad Institute Genomics Platform"/>
            <consortium name="The Broad Institute Genome Sequencing Center for Infectious Disease"/>
            <person name="Wu L."/>
            <person name="Ma J."/>
        </authorList>
    </citation>
    <scope>NUCLEOTIDE SEQUENCE [LARGE SCALE GENOMIC DNA]</scope>
    <source>
        <strain evidence="3">CCUG 58411</strain>
    </source>
</reference>
<dbReference type="PANTHER" id="PTHR33608:SF6">
    <property type="entry name" value="BLL2464 PROTEIN"/>
    <property type="match status" value="1"/>
</dbReference>
<evidence type="ECO:0000313" key="3">
    <source>
        <dbReference type="Proteomes" id="UP001597206"/>
    </source>
</evidence>
<gene>
    <name evidence="2" type="ORF">ACFQ2T_09205</name>
</gene>
<feature type="domain" description="DUF58" evidence="1">
    <location>
        <begin position="64"/>
        <end position="267"/>
    </location>
</feature>
<name>A0ABW3PAT9_9PROT</name>
<dbReference type="Proteomes" id="UP001597206">
    <property type="component" value="Unassembled WGS sequence"/>
</dbReference>